<sequence length="41" mass="4966">MHPLWWGQAAAFYRQRRQNVYFYSKQTLIDKLMLTAKTCSL</sequence>
<accession>I1DTK5</accession>
<evidence type="ECO:0000313" key="2">
    <source>
        <dbReference type="Proteomes" id="UP000004374"/>
    </source>
</evidence>
<name>I1DTK5_9GAMM</name>
<organism evidence="1 2">
    <name type="scientific">Rheinheimera nanhaiensis E407-8</name>
    <dbReference type="NCBI Taxonomy" id="562729"/>
    <lineage>
        <taxon>Bacteria</taxon>
        <taxon>Pseudomonadati</taxon>
        <taxon>Pseudomonadota</taxon>
        <taxon>Gammaproteobacteria</taxon>
        <taxon>Chromatiales</taxon>
        <taxon>Chromatiaceae</taxon>
        <taxon>Rheinheimera</taxon>
    </lineage>
</organism>
<protein>
    <submittedName>
        <fullName evidence="1">Uncharacterized protein</fullName>
    </submittedName>
</protein>
<dbReference type="Proteomes" id="UP000004374">
    <property type="component" value="Unassembled WGS sequence"/>
</dbReference>
<comment type="caution">
    <text evidence="1">The sequence shown here is derived from an EMBL/GenBank/DDBJ whole genome shotgun (WGS) entry which is preliminary data.</text>
</comment>
<reference evidence="1 2" key="1">
    <citation type="journal article" date="2012" name="J. Bacteriol.">
        <title>Genome Sequence of the Protease-Producing Bacterium Rheinheimera nanhaiensis E407-8T, Isolated from Deep-Sea Sediment of the South China Sea.</title>
        <authorList>
            <person name="Zhang X.-Y."/>
            <person name="Zhang Y.-J."/>
            <person name="Qin Q.-L."/>
            <person name="Xie B.-B."/>
            <person name="Chen X.-L."/>
            <person name="Zhou B.-C."/>
            <person name="Zhang Y.-Z."/>
        </authorList>
    </citation>
    <scope>NUCLEOTIDE SEQUENCE [LARGE SCALE GENOMIC DNA]</scope>
    <source>
        <strain evidence="1 2">E407-8</strain>
    </source>
</reference>
<proteinExistence type="predicted"/>
<dbReference type="AlphaFoldDB" id="I1DTK5"/>
<keyword evidence="2" id="KW-1185">Reference proteome</keyword>
<gene>
    <name evidence="1" type="ORF">RNAN_0351</name>
</gene>
<evidence type="ECO:0000313" key="1">
    <source>
        <dbReference type="EMBL" id="GAB57383.1"/>
    </source>
</evidence>
<dbReference type="EMBL" id="BAFK01000002">
    <property type="protein sequence ID" value="GAB57383.1"/>
    <property type="molecule type" value="Genomic_DNA"/>
</dbReference>